<dbReference type="PANTHER" id="PTHR46577">
    <property type="entry name" value="HTH-TYPE TRANSCRIPTIONAL REGULATORY PROTEIN GABR"/>
    <property type="match status" value="1"/>
</dbReference>
<accession>A0A1E5TC73</accession>
<dbReference type="OrthoDB" id="594134at2"/>
<keyword evidence="4" id="KW-0238">DNA-binding</keyword>
<dbReference type="GO" id="GO:0003700">
    <property type="term" value="F:DNA-binding transcription factor activity"/>
    <property type="evidence" value="ECO:0007669"/>
    <property type="project" value="InterPro"/>
</dbReference>
<dbReference type="InterPro" id="IPR036390">
    <property type="entry name" value="WH_DNA-bd_sf"/>
</dbReference>
<dbReference type="PROSITE" id="PS50949">
    <property type="entry name" value="HTH_GNTR"/>
    <property type="match status" value="1"/>
</dbReference>
<organism evidence="7 8">
    <name type="scientific">Flavivirga aquatica</name>
    <dbReference type="NCBI Taxonomy" id="1849968"/>
    <lineage>
        <taxon>Bacteria</taxon>
        <taxon>Pseudomonadati</taxon>
        <taxon>Bacteroidota</taxon>
        <taxon>Flavobacteriia</taxon>
        <taxon>Flavobacteriales</taxon>
        <taxon>Flavobacteriaceae</taxon>
        <taxon>Flavivirga</taxon>
    </lineage>
</organism>
<proteinExistence type="inferred from homology"/>
<dbReference type="InterPro" id="IPR015421">
    <property type="entry name" value="PyrdxlP-dep_Trfase_major"/>
</dbReference>
<evidence type="ECO:0000256" key="5">
    <source>
        <dbReference type="ARBA" id="ARBA00023163"/>
    </source>
</evidence>
<dbReference type="PANTHER" id="PTHR46577:SF2">
    <property type="entry name" value="TRANSCRIPTIONAL REGULATORY PROTEIN"/>
    <property type="match status" value="1"/>
</dbReference>
<dbReference type="Gene3D" id="1.10.10.10">
    <property type="entry name" value="Winged helix-like DNA-binding domain superfamily/Winged helix DNA-binding domain"/>
    <property type="match status" value="1"/>
</dbReference>
<dbReference type="InterPro" id="IPR015424">
    <property type="entry name" value="PyrdxlP-dep_Trfase"/>
</dbReference>
<dbReference type="Gene3D" id="3.40.640.10">
    <property type="entry name" value="Type I PLP-dependent aspartate aminotransferase-like (Major domain)"/>
    <property type="match status" value="1"/>
</dbReference>
<dbReference type="STRING" id="1849968.A8C32_13935"/>
<dbReference type="Pfam" id="PF00392">
    <property type="entry name" value="GntR"/>
    <property type="match status" value="1"/>
</dbReference>
<dbReference type="GO" id="GO:0003677">
    <property type="term" value="F:DNA binding"/>
    <property type="evidence" value="ECO:0007669"/>
    <property type="project" value="UniProtKB-KW"/>
</dbReference>
<dbReference type="InterPro" id="IPR004839">
    <property type="entry name" value="Aminotransferase_I/II_large"/>
</dbReference>
<evidence type="ECO:0000313" key="7">
    <source>
        <dbReference type="EMBL" id="OEK08993.1"/>
    </source>
</evidence>
<evidence type="ECO:0000256" key="3">
    <source>
        <dbReference type="ARBA" id="ARBA00023015"/>
    </source>
</evidence>
<reference evidence="7 8" key="1">
    <citation type="submission" date="2016-05" db="EMBL/GenBank/DDBJ databases">
        <title>Draft Genome Sequence of Algibacter sp. Strain SK-16 Isolated from the Surface Water of Aburatsubo Inlet.</title>
        <authorList>
            <person name="Wong S.-K."/>
            <person name="Yoshizawa S."/>
            <person name="Nakajima Y."/>
            <person name="Ogura Y."/>
            <person name="Tetsuya H."/>
            <person name="Hamasaki K."/>
        </authorList>
    </citation>
    <scope>NUCLEOTIDE SEQUENCE [LARGE SCALE GENOMIC DNA]</scope>
    <source>
        <strain evidence="7 8">SK-16</strain>
    </source>
</reference>
<dbReference type="Proteomes" id="UP000095713">
    <property type="component" value="Unassembled WGS sequence"/>
</dbReference>
<dbReference type="CDD" id="cd07377">
    <property type="entry name" value="WHTH_GntR"/>
    <property type="match status" value="1"/>
</dbReference>
<comment type="similarity">
    <text evidence="1">In the C-terminal section; belongs to the class-I pyridoxal-phosphate-dependent aminotransferase family.</text>
</comment>
<feature type="domain" description="HTH gntR-type" evidence="6">
    <location>
        <begin position="16"/>
        <end position="84"/>
    </location>
</feature>
<gene>
    <name evidence="7" type="ORF">A8C32_13935</name>
</gene>
<dbReference type="Pfam" id="PF00155">
    <property type="entry name" value="Aminotran_1_2"/>
    <property type="match status" value="1"/>
</dbReference>
<dbReference type="CDD" id="cd00609">
    <property type="entry name" value="AAT_like"/>
    <property type="match status" value="1"/>
</dbReference>
<dbReference type="AlphaFoldDB" id="A0A1E5TC73"/>
<sequence>MIPYKTIIQIDRSSKQALYIQLTNQFIVLIKKGRLLPNTKLPGSRTLSELIGLHRKTVVACYEELILQGWVESVPQKGTFVNKNIPVIQKQKLGDASRSKKEISTGFSFTIDPILDRAFPQSYEEDFIYINDGVSDGRLAPVNEIAMIYRKLSSKKSIINHLGYGTTYGNGSLRESLVTYLNETRGLNITKDNIVITRGSQMGMYLAAQLLISNNEYIIIGETNYSSSDTTFEFSGGKLLRVAVDENGLDTNAIEKLCEKYPVKAIYTTPHHHHPTTVTMSAERRIHILNLAKIYNLAIIEDDYDYDFHYSHAPILPLASHDKNGNVIYVGSVCKAVAPVYRVGYLIAPKNFVDECAKMRRFIDRQGDAVLELTFANFIKSGSLDRHLKKVVKIYKNRRDLFCKLLRNELEGYLSFEIPRGGMAIWATLNKKYSWSTVSKIAKKQKLVIPEWQRYDMGEINHNAIRIGFAAYNETEIYEFVKRLKKTLEIVKGYENN</sequence>
<comment type="caution">
    <text evidence="7">The sequence shown here is derived from an EMBL/GenBank/DDBJ whole genome shotgun (WGS) entry which is preliminary data.</text>
</comment>
<dbReference type="RefSeq" id="WP_069829248.1">
    <property type="nucleotide sequence ID" value="NZ_MDJD01000014.1"/>
</dbReference>
<evidence type="ECO:0000256" key="4">
    <source>
        <dbReference type="ARBA" id="ARBA00023125"/>
    </source>
</evidence>
<evidence type="ECO:0000313" key="8">
    <source>
        <dbReference type="Proteomes" id="UP000095713"/>
    </source>
</evidence>
<name>A0A1E5TC73_9FLAO</name>
<evidence type="ECO:0000259" key="6">
    <source>
        <dbReference type="PROSITE" id="PS50949"/>
    </source>
</evidence>
<keyword evidence="8" id="KW-1185">Reference proteome</keyword>
<keyword evidence="3" id="KW-0805">Transcription regulation</keyword>
<dbReference type="EMBL" id="MDJD01000014">
    <property type="protein sequence ID" value="OEK08993.1"/>
    <property type="molecule type" value="Genomic_DNA"/>
</dbReference>
<dbReference type="SMART" id="SM00345">
    <property type="entry name" value="HTH_GNTR"/>
    <property type="match status" value="1"/>
</dbReference>
<dbReference type="InterPro" id="IPR051446">
    <property type="entry name" value="HTH_trans_reg/aminotransferase"/>
</dbReference>
<keyword evidence="2" id="KW-0663">Pyridoxal phosphate</keyword>
<evidence type="ECO:0000256" key="2">
    <source>
        <dbReference type="ARBA" id="ARBA00022898"/>
    </source>
</evidence>
<dbReference type="GO" id="GO:0030170">
    <property type="term" value="F:pyridoxal phosphate binding"/>
    <property type="evidence" value="ECO:0007669"/>
    <property type="project" value="InterPro"/>
</dbReference>
<dbReference type="SUPFAM" id="SSF53383">
    <property type="entry name" value="PLP-dependent transferases"/>
    <property type="match status" value="1"/>
</dbReference>
<protein>
    <recommendedName>
        <fullName evidence="6">HTH gntR-type domain-containing protein</fullName>
    </recommendedName>
</protein>
<dbReference type="SUPFAM" id="SSF46785">
    <property type="entry name" value="Winged helix' DNA-binding domain"/>
    <property type="match status" value="1"/>
</dbReference>
<keyword evidence="5" id="KW-0804">Transcription</keyword>
<dbReference type="InterPro" id="IPR000524">
    <property type="entry name" value="Tscrpt_reg_HTH_GntR"/>
</dbReference>
<dbReference type="InterPro" id="IPR036388">
    <property type="entry name" value="WH-like_DNA-bd_sf"/>
</dbReference>
<evidence type="ECO:0000256" key="1">
    <source>
        <dbReference type="ARBA" id="ARBA00005384"/>
    </source>
</evidence>